<organism evidence="1 2">
    <name type="scientific">Penicillium rubens (strain ATCC 28089 / DSM 1075 / NRRL 1951 / Wisconsin 54-1255)</name>
    <name type="common">Penicillium chrysogenum</name>
    <dbReference type="NCBI Taxonomy" id="500485"/>
    <lineage>
        <taxon>Eukaryota</taxon>
        <taxon>Fungi</taxon>
        <taxon>Dikarya</taxon>
        <taxon>Ascomycota</taxon>
        <taxon>Pezizomycotina</taxon>
        <taxon>Eurotiomycetes</taxon>
        <taxon>Eurotiomycetidae</taxon>
        <taxon>Eurotiales</taxon>
        <taxon>Aspergillaceae</taxon>
        <taxon>Penicillium</taxon>
        <taxon>Penicillium chrysogenum species complex</taxon>
    </lineage>
</organism>
<keyword evidence="2" id="KW-1185">Reference proteome</keyword>
<dbReference type="AlphaFoldDB" id="B6HJL9"/>
<proteinExistence type="predicted"/>
<dbReference type="OrthoDB" id="10501297at2759"/>
<dbReference type="HOGENOM" id="CLU_1094603_0_0_1"/>
<evidence type="ECO:0000313" key="2">
    <source>
        <dbReference type="Proteomes" id="UP000000724"/>
    </source>
</evidence>
<reference evidence="1 2" key="1">
    <citation type="journal article" date="2008" name="Nat. Biotechnol.">
        <title>Genome sequencing and analysis of the filamentous fungus Penicillium chrysogenum.</title>
        <authorList>
            <person name="van den Berg M.A."/>
            <person name="Albang R."/>
            <person name="Albermann K."/>
            <person name="Badger J.H."/>
            <person name="Daran J.-M."/>
            <person name="Driessen A.J.M."/>
            <person name="Garcia-Estrada C."/>
            <person name="Fedorova N.D."/>
            <person name="Harris D.M."/>
            <person name="Heijne W.H.M."/>
            <person name="Joardar V.S."/>
            <person name="Kiel J.A.K.W."/>
            <person name="Kovalchuk A."/>
            <person name="Martin J.F."/>
            <person name="Nierman W.C."/>
            <person name="Nijland J.G."/>
            <person name="Pronk J.T."/>
            <person name="Roubos J.A."/>
            <person name="van der Klei I.J."/>
            <person name="van Peij N.N.M.E."/>
            <person name="Veenhuis M."/>
            <person name="von Doehren H."/>
            <person name="Wagner C."/>
            <person name="Wortman J.R."/>
            <person name="Bovenberg R.A.L."/>
        </authorList>
    </citation>
    <scope>NUCLEOTIDE SEQUENCE [LARGE SCALE GENOMIC DNA]</scope>
    <source>
        <strain evidence="2">ATCC 28089 / DSM 1075 / NRRL 1951 / Wisconsin 54-1255</strain>
    </source>
</reference>
<dbReference type="VEuPathDB" id="FungiDB:PCH_Pc21g02250"/>
<dbReference type="OMA" id="GHYRCRD"/>
<evidence type="ECO:0000313" key="1">
    <source>
        <dbReference type="EMBL" id="CAP95122.1"/>
    </source>
</evidence>
<protein>
    <submittedName>
        <fullName evidence="1">Uncharacterized protein</fullName>
    </submittedName>
</protein>
<gene>
    <name evidence="1" type="ORF">Pc21g02250</name>
    <name evidence="1" type="ORF">PCH_Pc21g02250</name>
</gene>
<dbReference type="EMBL" id="AM920436">
    <property type="protein sequence ID" value="CAP95122.1"/>
    <property type="molecule type" value="Genomic_DNA"/>
</dbReference>
<sequence length="254" mass="28784">MAYPWAHLANGADRVDRPVRLSLFIPWIPQRGVTSLNVSLEGTTQFLRRSFWQPSITIKMNKSENVIFIEDADALSLSNSLVHELVDKCIDSLAIKLVLPPAGNVQKGNRAGRSSEPERVVTVVFHIVQHGLGDALVDEYRLATRNIGDLGDYRVERDPPPRRLRPSFFQETPQDSYILSQFGSCHVECIRFRIGHYRCRDAGKGKSYSNDVLWESFIKGLSGKVSNLKFCLCSCYRKYTMWPSFTSNATRGEL</sequence>
<dbReference type="Proteomes" id="UP000000724">
    <property type="component" value="Contig Pc00c21"/>
</dbReference>
<name>B6HJL9_PENRW</name>
<accession>B6HJL9</accession>